<keyword evidence="2" id="KW-0732">Signal</keyword>
<evidence type="ECO:0000313" key="4">
    <source>
        <dbReference type="EMBL" id="TNN20288.1"/>
    </source>
</evidence>
<dbReference type="AlphaFoldDB" id="A0A4Z2DV89"/>
<dbReference type="InterPro" id="IPR009038">
    <property type="entry name" value="GOLD_dom"/>
</dbReference>
<proteinExistence type="predicted"/>
<keyword evidence="4" id="KW-0812">Transmembrane</keyword>
<feature type="domain" description="GOLD" evidence="3">
    <location>
        <begin position="261"/>
        <end position="365"/>
    </location>
</feature>
<accession>A0A4Z2DV89</accession>
<dbReference type="OrthoDB" id="5976732at2759"/>
<feature type="chain" id="PRO_5021481910" evidence="2">
    <location>
        <begin position="19"/>
        <end position="460"/>
    </location>
</feature>
<keyword evidence="4" id="KW-0472">Membrane</keyword>
<feature type="region of interest" description="Disordered" evidence="1">
    <location>
        <begin position="100"/>
        <end position="126"/>
    </location>
</feature>
<evidence type="ECO:0000313" key="5">
    <source>
        <dbReference type="Proteomes" id="UP000311919"/>
    </source>
</evidence>
<feature type="region of interest" description="Disordered" evidence="1">
    <location>
        <begin position="144"/>
        <end position="219"/>
    </location>
</feature>
<feature type="compositionally biased region" description="Basic and acidic residues" evidence="1">
    <location>
        <begin position="110"/>
        <end position="125"/>
    </location>
</feature>
<dbReference type="Pfam" id="PF01105">
    <property type="entry name" value="EMP24_GP25L"/>
    <property type="match status" value="1"/>
</dbReference>
<comment type="caution">
    <text evidence="4">The sequence shown here is derived from an EMBL/GenBank/DDBJ whole genome shotgun (WGS) entry which is preliminary data.</text>
</comment>
<evidence type="ECO:0000256" key="2">
    <source>
        <dbReference type="SAM" id="SignalP"/>
    </source>
</evidence>
<feature type="region of interest" description="Disordered" evidence="1">
    <location>
        <begin position="62"/>
        <end position="86"/>
    </location>
</feature>
<feature type="signal peptide" evidence="2">
    <location>
        <begin position="1"/>
        <end position="18"/>
    </location>
</feature>
<name>A0A4Z2DV89_SCHJA</name>
<evidence type="ECO:0000259" key="3">
    <source>
        <dbReference type="PROSITE" id="PS50866"/>
    </source>
</evidence>
<dbReference type="EMBL" id="SKCS01000029">
    <property type="protein sequence ID" value="TNN20288.1"/>
    <property type="molecule type" value="Genomic_DNA"/>
</dbReference>
<sequence>MEFSLWILRLFLFLITQCQPSANEGDGRNFADNKVENEEVHHGANIYPSSITSGSIYSEVKEYNPSEDHPSRHVKNSGHNSVSHVMPDGQQSIVHTVESSSFNHGPYDTNKQRDHSGSRPDEPVHVHKSPIYNAEQILPVPSALHPGIAHGQKSGPSDQSRYYIYENNEPDNRSPQRQVPGVGINQPLPHHSYNERNSMESNHYSRDVDDGPIRKPSDDLVARSRWEAVDQHSYNDRLKKPRRDIPPEYQLDEVFSLPSREDPIQNHVDFVSLVVIVPPGVKHCYFYKPIADFEVEYQVVKGGHLDVGIFIRDPEGEPVAIRPPLSDSQVSVSVPKHFRLMPYAICLDNRKASYAYKNVYFSVDVNLNWDNPNELERQAIETLRNNALANSQAQEANAAHVENIEKLMVGCFSKLNRYRSYSFNTNSNYTLFSKWIVHNLLLQYTYICFETLFFIRPSWI</sequence>
<dbReference type="Proteomes" id="UP000311919">
    <property type="component" value="Unassembled WGS sequence"/>
</dbReference>
<organism evidence="4 5">
    <name type="scientific">Schistosoma japonicum</name>
    <name type="common">Blood fluke</name>
    <dbReference type="NCBI Taxonomy" id="6182"/>
    <lineage>
        <taxon>Eukaryota</taxon>
        <taxon>Metazoa</taxon>
        <taxon>Spiralia</taxon>
        <taxon>Lophotrochozoa</taxon>
        <taxon>Platyhelminthes</taxon>
        <taxon>Trematoda</taxon>
        <taxon>Digenea</taxon>
        <taxon>Strigeidida</taxon>
        <taxon>Schistosomatoidea</taxon>
        <taxon>Schistosomatidae</taxon>
        <taxon>Schistosoma</taxon>
    </lineage>
</organism>
<evidence type="ECO:0000256" key="1">
    <source>
        <dbReference type="SAM" id="MobiDB-lite"/>
    </source>
</evidence>
<protein>
    <submittedName>
        <fullName evidence="4">Transmembrane emp24 domain-containing protein isoform 2</fullName>
    </submittedName>
</protein>
<feature type="compositionally biased region" description="Polar residues" evidence="1">
    <location>
        <begin position="77"/>
        <end position="86"/>
    </location>
</feature>
<keyword evidence="5" id="KW-1185">Reference proteome</keyword>
<feature type="compositionally biased region" description="Basic and acidic residues" evidence="1">
    <location>
        <begin position="62"/>
        <end position="71"/>
    </location>
</feature>
<gene>
    <name evidence="4" type="ORF">EWB00_004547</name>
</gene>
<feature type="compositionally biased region" description="Basic and acidic residues" evidence="1">
    <location>
        <begin position="192"/>
        <end position="219"/>
    </location>
</feature>
<dbReference type="PROSITE" id="PS50866">
    <property type="entry name" value="GOLD"/>
    <property type="match status" value="1"/>
</dbReference>
<reference evidence="4 5" key="1">
    <citation type="submission" date="2019-03" db="EMBL/GenBank/DDBJ databases">
        <title>An improved genome assembly of the fluke Schistosoma japonicum.</title>
        <authorList>
            <person name="Hu W."/>
            <person name="Luo F."/>
            <person name="Yin M."/>
            <person name="Mo X."/>
            <person name="Sun C."/>
            <person name="Wu Q."/>
            <person name="Zhu B."/>
            <person name="Xiang M."/>
            <person name="Wang J."/>
            <person name="Wang Y."/>
            <person name="Zhang T."/>
            <person name="Xu B."/>
            <person name="Zheng H."/>
            <person name="Feng Z."/>
        </authorList>
    </citation>
    <scope>NUCLEOTIDE SEQUENCE [LARGE SCALE GENOMIC DNA]</scope>
    <source>
        <strain evidence="4">HuSjv2</strain>
        <tissue evidence="4">Worms</tissue>
    </source>
</reference>